<dbReference type="InterPro" id="IPR013022">
    <property type="entry name" value="Xyl_isomerase-like_TIM-brl"/>
</dbReference>
<dbReference type="EMBL" id="CADCTO010000580">
    <property type="protein sequence ID" value="CAA9288856.1"/>
    <property type="molecule type" value="Genomic_DNA"/>
</dbReference>
<proteinExistence type="predicted"/>
<sequence>MARIPIALQLYSVREDAARDLPGVLKEVARMGYEGVEFAGYYGHDAATLKSMLDDLGLKVAGTHVGIDTLLGEEFDKSVQFHQTLGNRFAIVPGLAESRRNSRNAWLDTARTMNEIAERLKPHGIQTGYHNHSIEFTEMDGELPWDTFFANTRPDVVMQFDTGNAMHGGAEALPFLQRYPGRATTVHLKEYAASNDKALIGEGDVPWNDIFATCESTAGTQWYIVEQESYAYPPMECVERCLQNLKGMGK</sequence>
<evidence type="ECO:0000313" key="2">
    <source>
        <dbReference type="EMBL" id="CAA9288856.1"/>
    </source>
</evidence>
<dbReference type="AlphaFoldDB" id="A0A6J4JW74"/>
<dbReference type="PANTHER" id="PTHR12110">
    <property type="entry name" value="HYDROXYPYRUVATE ISOMERASE"/>
    <property type="match status" value="1"/>
</dbReference>
<dbReference type="SUPFAM" id="SSF51658">
    <property type="entry name" value="Xylose isomerase-like"/>
    <property type="match status" value="1"/>
</dbReference>
<keyword evidence="2" id="KW-0413">Isomerase</keyword>
<dbReference type="Pfam" id="PF01261">
    <property type="entry name" value="AP_endonuc_2"/>
    <property type="match status" value="1"/>
</dbReference>
<dbReference type="GO" id="GO:0016853">
    <property type="term" value="F:isomerase activity"/>
    <property type="evidence" value="ECO:0007669"/>
    <property type="project" value="UniProtKB-KW"/>
</dbReference>
<protein>
    <submittedName>
        <fullName evidence="2">Sugar phosphate isomerases/epimerases</fullName>
    </submittedName>
</protein>
<accession>A0A6J4JW74</accession>
<dbReference type="Gene3D" id="3.20.20.150">
    <property type="entry name" value="Divalent-metal-dependent TIM barrel enzymes"/>
    <property type="match status" value="1"/>
</dbReference>
<name>A0A6J4JW74_9BACT</name>
<organism evidence="2">
    <name type="scientific">uncultured Armatimonadetes bacterium</name>
    <dbReference type="NCBI Taxonomy" id="157466"/>
    <lineage>
        <taxon>Bacteria</taxon>
        <taxon>Bacillati</taxon>
        <taxon>Armatimonadota</taxon>
        <taxon>environmental samples</taxon>
    </lineage>
</organism>
<dbReference type="PANTHER" id="PTHR12110:SF41">
    <property type="entry name" value="INOSOSE DEHYDRATASE"/>
    <property type="match status" value="1"/>
</dbReference>
<dbReference type="InterPro" id="IPR050312">
    <property type="entry name" value="IolE/XylAMocC-like"/>
</dbReference>
<dbReference type="InterPro" id="IPR036237">
    <property type="entry name" value="Xyl_isomerase-like_sf"/>
</dbReference>
<gene>
    <name evidence="2" type="ORF">AVDCRST_MAG63-4187</name>
</gene>
<evidence type="ECO:0000259" key="1">
    <source>
        <dbReference type="Pfam" id="PF01261"/>
    </source>
</evidence>
<reference evidence="2" key="1">
    <citation type="submission" date="2020-02" db="EMBL/GenBank/DDBJ databases">
        <authorList>
            <person name="Meier V. D."/>
        </authorList>
    </citation>
    <scope>NUCLEOTIDE SEQUENCE</scope>
    <source>
        <strain evidence="2">AVDCRST_MAG63</strain>
    </source>
</reference>
<feature type="domain" description="Xylose isomerase-like TIM barrel" evidence="1">
    <location>
        <begin position="26"/>
        <end position="233"/>
    </location>
</feature>